<dbReference type="PANTHER" id="PTHR21066:SF3">
    <property type="entry name" value="IP02236P"/>
    <property type="match status" value="1"/>
</dbReference>
<feature type="signal peptide" evidence="5">
    <location>
        <begin position="1"/>
        <end position="19"/>
    </location>
</feature>
<evidence type="ECO:0000313" key="7">
    <source>
        <dbReference type="Proteomes" id="UP001107558"/>
    </source>
</evidence>
<keyword evidence="4" id="KW-0964">Secreted</keyword>
<evidence type="ECO:0000313" key="6">
    <source>
        <dbReference type="EMBL" id="KAG5666374.1"/>
    </source>
</evidence>
<evidence type="ECO:0000256" key="4">
    <source>
        <dbReference type="ARBA" id="ARBA00022525"/>
    </source>
</evidence>
<dbReference type="InterPro" id="IPR052295">
    <property type="entry name" value="Odorant-binding_protein"/>
</dbReference>
<protein>
    <submittedName>
        <fullName evidence="6">Uncharacterized protein</fullName>
    </submittedName>
</protein>
<evidence type="ECO:0000256" key="2">
    <source>
        <dbReference type="ARBA" id="ARBA00008098"/>
    </source>
</evidence>
<gene>
    <name evidence="6" type="ORF">PVAND_014405</name>
</gene>
<sequence length="194" mass="22331">MKFLKILIHFSLFIFLNSSDECEEIFKDNIHPSECCNIPSREILESHQQKCKAICKNDDSNLQAGCCEINCIYSVTGVLKNGELVKDAVIELYENFLQSKGAGKFDKWITIVENSIKKCVLAVQKVSDSLVCNIPEYFMDFLDCIDSQNFLNCPNFKYTKACNKTRKIFEKENQCGKKFNGVFVVNYQIWNKKS</sequence>
<dbReference type="Gene3D" id="1.10.238.270">
    <property type="match status" value="1"/>
</dbReference>
<comment type="similarity">
    <text evidence="2">Belongs to the PBP/GOBP family.</text>
</comment>
<keyword evidence="3" id="KW-0813">Transport</keyword>
<evidence type="ECO:0000256" key="5">
    <source>
        <dbReference type="SAM" id="SignalP"/>
    </source>
</evidence>
<dbReference type="AlphaFoldDB" id="A0A9J6B9S2"/>
<proteinExistence type="inferred from homology"/>
<feature type="chain" id="PRO_5039888230" evidence="5">
    <location>
        <begin position="20"/>
        <end position="194"/>
    </location>
</feature>
<comment type="subcellular location">
    <subcellularLocation>
        <location evidence="1">Secreted</location>
    </subcellularLocation>
</comment>
<keyword evidence="5" id="KW-0732">Signal</keyword>
<reference evidence="6" key="1">
    <citation type="submission" date="2021-03" db="EMBL/GenBank/DDBJ databases">
        <title>Chromosome level genome of the anhydrobiotic midge Polypedilum vanderplanki.</title>
        <authorList>
            <person name="Yoshida Y."/>
            <person name="Kikawada T."/>
            <person name="Gusev O."/>
        </authorList>
    </citation>
    <scope>NUCLEOTIDE SEQUENCE</scope>
    <source>
        <strain evidence="6">NIAS01</strain>
        <tissue evidence="6">Whole body or cell culture</tissue>
    </source>
</reference>
<dbReference type="GO" id="GO:0005576">
    <property type="term" value="C:extracellular region"/>
    <property type="evidence" value="ECO:0007669"/>
    <property type="project" value="UniProtKB-SubCell"/>
</dbReference>
<dbReference type="OrthoDB" id="7730192at2759"/>
<name>A0A9J6B9S2_POLVA</name>
<dbReference type="Proteomes" id="UP001107558">
    <property type="component" value="Chromosome 4"/>
</dbReference>
<keyword evidence="7" id="KW-1185">Reference proteome</keyword>
<evidence type="ECO:0000256" key="1">
    <source>
        <dbReference type="ARBA" id="ARBA00004613"/>
    </source>
</evidence>
<evidence type="ECO:0000256" key="3">
    <source>
        <dbReference type="ARBA" id="ARBA00022448"/>
    </source>
</evidence>
<dbReference type="PANTHER" id="PTHR21066">
    <property type="entry name" value="ODORANT-BINDING PROTEIN 59A-RELATED"/>
    <property type="match status" value="1"/>
</dbReference>
<organism evidence="6 7">
    <name type="scientific">Polypedilum vanderplanki</name>
    <name type="common">Sleeping chironomid midge</name>
    <dbReference type="NCBI Taxonomy" id="319348"/>
    <lineage>
        <taxon>Eukaryota</taxon>
        <taxon>Metazoa</taxon>
        <taxon>Ecdysozoa</taxon>
        <taxon>Arthropoda</taxon>
        <taxon>Hexapoda</taxon>
        <taxon>Insecta</taxon>
        <taxon>Pterygota</taxon>
        <taxon>Neoptera</taxon>
        <taxon>Endopterygota</taxon>
        <taxon>Diptera</taxon>
        <taxon>Nematocera</taxon>
        <taxon>Chironomoidea</taxon>
        <taxon>Chironomidae</taxon>
        <taxon>Chironominae</taxon>
        <taxon>Polypedilum</taxon>
        <taxon>Polypedilum</taxon>
    </lineage>
</organism>
<dbReference type="EMBL" id="JADBJN010000004">
    <property type="protein sequence ID" value="KAG5666374.1"/>
    <property type="molecule type" value="Genomic_DNA"/>
</dbReference>
<accession>A0A9J6B9S2</accession>
<comment type="caution">
    <text evidence="6">The sequence shown here is derived from an EMBL/GenBank/DDBJ whole genome shotgun (WGS) entry which is preliminary data.</text>
</comment>